<comment type="caution">
    <text evidence="1">The sequence shown here is derived from an EMBL/GenBank/DDBJ whole genome shotgun (WGS) entry which is preliminary data.</text>
</comment>
<protein>
    <submittedName>
        <fullName evidence="1">Uncharacterized protein</fullName>
    </submittedName>
</protein>
<reference evidence="1" key="2">
    <citation type="journal article" date="2022" name="New Phytol.">
        <title>Evolutionary transition to the ectomycorrhizal habit in the genomes of a hyperdiverse lineage of mushroom-forming fungi.</title>
        <authorList>
            <person name="Looney B."/>
            <person name="Miyauchi S."/>
            <person name="Morin E."/>
            <person name="Drula E."/>
            <person name="Courty P.E."/>
            <person name="Kohler A."/>
            <person name="Kuo A."/>
            <person name="LaButti K."/>
            <person name="Pangilinan J."/>
            <person name="Lipzen A."/>
            <person name="Riley R."/>
            <person name="Andreopoulos W."/>
            <person name="He G."/>
            <person name="Johnson J."/>
            <person name="Nolan M."/>
            <person name="Tritt A."/>
            <person name="Barry K.W."/>
            <person name="Grigoriev I.V."/>
            <person name="Nagy L.G."/>
            <person name="Hibbett D."/>
            <person name="Henrissat B."/>
            <person name="Matheny P.B."/>
            <person name="Labbe J."/>
            <person name="Martin F.M."/>
        </authorList>
    </citation>
    <scope>NUCLEOTIDE SEQUENCE</scope>
    <source>
        <strain evidence="1">FP105234-sp</strain>
    </source>
</reference>
<name>A0ACB8R3R9_9AGAM</name>
<evidence type="ECO:0000313" key="1">
    <source>
        <dbReference type="EMBL" id="KAI0038527.1"/>
    </source>
</evidence>
<gene>
    <name evidence="1" type="ORF">FA95DRAFT_1505500</name>
</gene>
<sequence>MVLSRVSEAVSAGFQIKGLKFTMPDPYGGKDDLITFEVWLGALLRWLRLSQAVGPQYDALRLDVLGQCLSDRAAKWYNDEIESPSRSQVEWTFLEAILALFRRFVIGRSDQTALEQFMS</sequence>
<keyword evidence="2" id="KW-1185">Reference proteome</keyword>
<dbReference type="EMBL" id="MU276476">
    <property type="protein sequence ID" value="KAI0038527.1"/>
    <property type="molecule type" value="Genomic_DNA"/>
</dbReference>
<proteinExistence type="predicted"/>
<dbReference type="Proteomes" id="UP000814033">
    <property type="component" value="Unassembled WGS sequence"/>
</dbReference>
<accession>A0ACB8R3R9</accession>
<feature type="non-terminal residue" evidence="1">
    <location>
        <position position="119"/>
    </location>
</feature>
<reference evidence="1" key="1">
    <citation type="submission" date="2021-02" db="EMBL/GenBank/DDBJ databases">
        <authorList>
            <consortium name="DOE Joint Genome Institute"/>
            <person name="Ahrendt S."/>
            <person name="Looney B.P."/>
            <person name="Miyauchi S."/>
            <person name="Morin E."/>
            <person name="Drula E."/>
            <person name="Courty P.E."/>
            <person name="Chicoki N."/>
            <person name="Fauchery L."/>
            <person name="Kohler A."/>
            <person name="Kuo A."/>
            <person name="Labutti K."/>
            <person name="Pangilinan J."/>
            <person name="Lipzen A."/>
            <person name="Riley R."/>
            <person name="Andreopoulos W."/>
            <person name="He G."/>
            <person name="Johnson J."/>
            <person name="Barry K.W."/>
            <person name="Grigoriev I.V."/>
            <person name="Nagy L."/>
            <person name="Hibbett D."/>
            <person name="Henrissat B."/>
            <person name="Matheny P.B."/>
            <person name="Labbe J."/>
            <person name="Martin F."/>
        </authorList>
    </citation>
    <scope>NUCLEOTIDE SEQUENCE</scope>
    <source>
        <strain evidence="1">FP105234-sp</strain>
    </source>
</reference>
<evidence type="ECO:0000313" key="2">
    <source>
        <dbReference type="Proteomes" id="UP000814033"/>
    </source>
</evidence>
<organism evidence="1 2">
    <name type="scientific">Auriscalpium vulgare</name>
    <dbReference type="NCBI Taxonomy" id="40419"/>
    <lineage>
        <taxon>Eukaryota</taxon>
        <taxon>Fungi</taxon>
        <taxon>Dikarya</taxon>
        <taxon>Basidiomycota</taxon>
        <taxon>Agaricomycotina</taxon>
        <taxon>Agaricomycetes</taxon>
        <taxon>Russulales</taxon>
        <taxon>Auriscalpiaceae</taxon>
        <taxon>Auriscalpium</taxon>
    </lineage>
</organism>